<comment type="caution">
    <text evidence="13">The sequence shown here is derived from an EMBL/GenBank/DDBJ whole genome shotgun (WGS) entry which is preliminary data.</text>
</comment>
<dbReference type="SUPFAM" id="SSF52047">
    <property type="entry name" value="RNI-like"/>
    <property type="match status" value="1"/>
</dbReference>
<evidence type="ECO:0000313" key="14">
    <source>
        <dbReference type="Proteomes" id="UP000823388"/>
    </source>
</evidence>
<dbReference type="SUPFAM" id="SSF52058">
    <property type="entry name" value="L domain-like"/>
    <property type="match status" value="1"/>
</dbReference>
<evidence type="ECO:0000256" key="10">
    <source>
        <dbReference type="ARBA" id="ARBA00023180"/>
    </source>
</evidence>
<keyword evidence="6" id="KW-0732">Signal</keyword>
<evidence type="ECO:0000313" key="13">
    <source>
        <dbReference type="EMBL" id="KAG2598903.1"/>
    </source>
</evidence>
<accession>A0A8T0SPI0</accession>
<dbReference type="EMBL" id="CM029045">
    <property type="protein sequence ID" value="KAG2598903.1"/>
    <property type="molecule type" value="Genomic_DNA"/>
</dbReference>
<dbReference type="FunFam" id="3.80.10.10:FF:000213">
    <property type="entry name" value="Tyrosine-sulfated glycopeptide receptor 1"/>
    <property type="match status" value="1"/>
</dbReference>
<dbReference type="Pfam" id="PF08263">
    <property type="entry name" value="LRRNT_2"/>
    <property type="match status" value="1"/>
</dbReference>
<keyword evidence="7" id="KW-0677">Repeat</keyword>
<keyword evidence="3" id="KW-1003">Cell membrane</keyword>
<evidence type="ECO:0000256" key="4">
    <source>
        <dbReference type="ARBA" id="ARBA00022614"/>
    </source>
</evidence>
<sequence>MLVFTHTKSFTQASTQTNGTVKKCIAHERSALLTFRVGLSDPTDRLSSWEGSNCCQWKGVQCSNTTGHVVKLDLQGPDLNCDVQALRGKISSSLIGLQHLQYLDLSCNRFNKEQIPEFLGSLHGLRYLDLSQLSFVGRIPPQLGNLSNLRYLNLDSIWGNTHSTDITWLSRLSSLQHLDMSWVNLSTITNWVSVVNKLPSLVSLDLSLCELSTSPDSLLHSNLTSLESLSISDNNFHKRIAPWFWDLRSLKQLDVSYNQLHGPFPYELGNMTSLVHLDLSVNNLVGMIPSNLKNLCNLEDLNLSGNNINGSITEFFNRLPSCSWNKLKTLFLPNSNLTGSLPAKLEPFRNLTRLYLSSNMLTGPVPLWVGQLTNLAELELSSNNLDGALHKGHLSGLVNLEKLSLSDNSIAIRVNSTWVPLFNLTELELRSCLLGPKFPTTNQISGFLSPKIELMRASAMDLSSNQFSGPIPKLPINLKDFDLSRNNLYGPLPLDFGAPRLGTLFLYDNLISGTIPSSLCKLQLLRFLDLSGNKLTGTLPDCQDHESTTNMTGLNIRNLSLRNNNLSGEFPLFLQYCRQLIFLDLSYNQFFGTLDSWIGNKLPSLAFMRLRHNKFCGIIPKSIGNWKGMALRDEKDDEYDNPMRSGMAININEMMDYKDNFTVVTKGQEQLYTGEIVYMVNLDLSCNNLTGEIPSEICTLVALNNLNLSWNAFSGKIPEKIGDLVQVESLDLSHKLSSEIPTSLSALTYLSHLNLSYNNLSGKIPSGNQLQVLDDQASIYVGNPGLCGPPPTKKCPEMNLTPAAPEDHKDGRDNIFLFLGMSCGFAMGLWSVFCIFLFKTKWRNACFAFYDASYDRVYVWLGCRR</sequence>
<dbReference type="InterPro" id="IPR013210">
    <property type="entry name" value="LRR_N_plant-typ"/>
</dbReference>
<protein>
    <recommendedName>
        <fullName evidence="12">Leucine-rich repeat-containing N-terminal plant-type domain-containing protein</fullName>
    </recommendedName>
</protein>
<comment type="subcellular location">
    <subcellularLocation>
        <location evidence="1">Cell membrane</location>
        <topology evidence="1">Single-pass type I membrane protein</topology>
    </subcellularLocation>
</comment>
<evidence type="ECO:0000256" key="5">
    <source>
        <dbReference type="ARBA" id="ARBA00022692"/>
    </source>
</evidence>
<evidence type="ECO:0000256" key="9">
    <source>
        <dbReference type="ARBA" id="ARBA00023136"/>
    </source>
</evidence>
<feature type="domain" description="Leucine-rich repeat-containing N-terminal plant-type" evidence="12">
    <location>
        <begin position="26"/>
        <end position="63"/>
    </location>
</feature>
<evidence type="ECO:0000256" key="8">
    <source>
        <dbReference type="ARBA" id="ARBA00022989"/>
    </source>
</evidence>
<comment type="similarity">
    <text evidence="2">Belongs to the RLP family.</text>
</comment>
<keyword evidence="14" id="KW-1185">Reference proteome</keyword>
<dbReference type="InterPro" id="IPR046956">
    <property type="entry name" value="RLP23-like"/>
</dbReference>
<keyword evidence="9 11" id="KW-0472">Membrane</keyword>
<dbReference type="PANTHER" id="PTHR48063">
    <property type="entry name" value="LRR RECEPTOR-LIKE KINASE"/>
    <property type="match status" value="1"/>
</dbReference>
<feature type="transmembrane region" description="Helical" evidence="11">
    <location>
        <begin position="815"/>
        <end position="838"/>
    </location>
</feature>
<dbReference type="PANTHER" id="PTHR48063:SF72">
    <property type="entry name" value="HCRVF1 PROTEIN-LIKE"/>
    <property type="match status" value="1"/>
</dbReference>
<dbReference type="GO" id="GO:0005886">
    <property type="term" value="C:plasma membrane"/>
    <property type="evidence" value="ECO:0007669"/>
    <property type="project" value="UniProtKB-SubCell"/>
</dbReference>
<dbReference type="InterPro" id="IPR001611">
    <property type="entry name" value="Leu-rich_rpt"/>
</dbReference>
<keyword evidence="4" id="KW-0433">Leucine-rich repeat</keyword>
<keyword evidence="8 11" id="KW-1133">Transmembrane helix</keyword>
<dbReference type="SMART" id="SM00369">
    <property type="entry name" value="LRR_TYP"/>
    <property type="match status" value="10"/>
</dbReference>
<evidence type="ECO:0000256" key="1">
    <source>
        <dbReference type="ARBA" id="ARBA00004251"/>
    </source>
</evidence>
<keyword evidence="10" id="KW-0325">Glycoprotein</keyword>
<dbReference type="FunFam" id="3.80.10.10:FF:000095">
    <property type="entry name" value="LRR receptor-like serine/threonine-protein kinase GSO1"/>
    <property type="match status" value="1"/>
</dbReference>
<dbReference type="Pfam" id="PF13855">
    <property type="entry name" value="LRR_8"/>
    <property type="match status" value="1"/>
</dbReference>
<dbReference type="Gene3D" id="3.80.10.10">
    <property type="entry name" value="Ribonuclease Inhibitor"/>
    <property type="match status" value="4"/>
</dbReference>
<dbReference type="Proteomes" id="UP000823388">
    <property type="component" value="Chromosome 5K"/>
</dbReference>
<proteinExistence type="inferred from homology"/>
<evidence type="ECO:0000256" key="7">
    <source>
        <dbReference type="ARBA" id="ARBA00022737"/>
    </source>
</evidence>
<dbReference type="Pfam" id="PF00560">
    <property type="entry name" value="LRR_1"/>
    <property type="match status" value="10"/>
</dbReference>
<gene>
    <name evidence="13" type="ORF">PVAP13_5KG386149</name>
</gene>
<dbReference type="InterPro" id="IPR003591">
    <property type="entry name" value="Leu-rich_rpt_typical-subtyp"/>
</dbReference>
<dbReference type="InterPro" id="IPR032675">
    <property type="entry name" value="LRR_dom_sf"/>
</dbReference>
<evidence type="ECO:0000256" key="11">
    <source>
        <dbReference type="SAM" id="Phobius"/>
    </source>
</evidence>
<dbReference type="PRINTS" id="PR00019">
    <property type="entry name" value="LEURICHRPT"/>
</dbReference>
<name>A0A8T0SPI0_PANVG</name>
<dbReference type="PROSITE" id="PS51450">
    <property type="entry name" value="LRR"/>
    <property type="match status" value="2"/>
</dbReference>
<evidence type="ECO:0000259" key="12">
    <source>
        <dbReference type="Pfam" id="PF08263"/>
    </source>
</evidence>
<organism evidence="13 14">
    <name type="scientific">Panicum virgatum</name>
    <name type="common">Blackwell switchgrass</name>
    <dbReference type="NCBI Taxonomy" id="38727"/>
    <lineage>
        <taxon>Eukaryota</taxon>
        <taxon>Viridiplantae</taxon>
        <taxon>Streptophyta</taxon>
        <taxon>Embryophyta</taxon>
        <taxon>Tracheophyta</taxon>
        <taxon>Spermatophyta</taxon>
        <taxon>Magnoliopsida</taxon>
        <taxon>Liliopsida</taxon>
        <taxon>Poales</taxon>
        <taxon>Poaceae</taxon>
        <taxon>PACMAD clade</taxon>
        <taxon>Panicoideae</taxon>
        <taxon>Panicodae</taxon>
        <taxon>Paniceae</taxon>
        <taxon>Panicinae</taxon>
        <taxon>Panicum</taxon>
        <taxon>Panicum sect. Hiantes</taxon>
    </lineage>
</organism>
<evidence type="ECO:0000256" key="2">
    <source>
        <dbReference type="ARBA" id="ARBA00009592"/>
    </source>
</evidence>
<dbReference type="AlphaFoldDB" id="A0A8T0SPI0"/>
<keyword evidence="5 11" id="KW-0812">Transmembrane</keyword>
<evidence type="ECO:0000256" key="3">
    <source>
        <dbReference type="ARBA" id="ARBA00022475"/>
    </source>
</evidence>
<reference evidence="13 14" key="1">
    <citation type="submission" date="2020-05" db="EMBL/GenBank/DDBJ databases">
        <title>WGS assembly of Panicum virgatum.</title>
        <authorList>
            <person name="Lovell J.T."/>
            <person name="Jenkins J."/>
            <person name="Shu S."/>
            <person name="Juenger T.E."/>
            <person name="Schmutz J."/>
        </authorList>
    </citation>
    <scope>NUCLEOTIDE SEQUENCE [LARGE SCALE GENOMIC DNA]</scope>
    <source>
        <strain evidence="14">cv. AP13</strain>
    </source>
</reference>
<evidence type="ECO:0000256" key="6">
    <source>
        <dbReference type="ARBA" id="ARBA00022729"/>
    </source>
</evidence>